<keyword evidence="1" id="KW-0677">Repeat</keyword>
<comment type="caution">
    <text evidence="3">The sequence shown here is derived from an EMBL/GenBank/DDBJ whole genome shotgun (WGS) entry which is preliminary data.</text>
</comment>
<dbReference type="PROSITE" id="PS51375">
    <property type="entry name" value="PPR"/>
    <property type="match status" value="1"/>
</dbReference>
<dbReference type="InterPro" id="IPR046960">
    <property type="entry name" value="PPR_At4g14850-like_plant"/>
</dbReference>
<keyword evidence="4" id="KW-1185">Reference proteome</keyword>
<dbReference type="InterPro" id="IPR011990">
    <property type="entry name" value="TPR-like_helical_dom_sf"/>
</dbReference>
<dbReference type="InterPro" id="IPR002885">
    <property type="entry name" value="PPR_rpt"/>
</dbReference>
<name>A0ABR1ZU30_9ROSI</name>
<proteinExistence type="predicted"/>
<protein>
    <recommendedName>
        <fullName evidence="5">Pentatricopeptide repeat-containing protein</fullName>
    </recommendedName>
</protein>
<reference evidence="3 4" key="1">
    <citation type="journal article" date="2024" name="G3 (Bethesda)">
        <title>Genome assembly of Hibiscus sabdariffa L. provides insights into metabolisms of medicinal natural products.</title>
        <authorList>
            <person name="Kim T."/>
        </authorList>
    </citation>
    <scope>NUCLEOTIDE SEQUENCE [LARGE SCALE GENOMIC DNA]</scope>
    <source>
        <strain evidence="3">TK-2024</strain>
        <tissue evidence="3">Old leaves</tissue>
    </source>
</reference>
<dbReference type="EMBL" id="JBBPBN010000589">
    <property type="protein sequence ID" value="KAK8484229.1"/>
    <property type="molecule type" value="Genomic_DNA"/>
</dbReference>
<dbReference type="NCBIfam" id="TIGR00756">
    <property type="entry name" value="PPR"/>
    <property type="match status" value="1"/>
</dbReference>
<gene>
    <name evidence="3" type="ORF">V6N11_024362</name>
</gene>
<dbReference type="Gene3D" id="1.25.40.10">
    <property type="entry name" value="Tetratricopeptide repeat domain"/>
    <property type="match status" value="1"/>
</dbReference>
<dbReference type="PANTHER" id="PTHR47926">
    <property type="entry name" value="PENTATRICOPEPTIDE REPEAT-CONTAINING PROTEIN"/>
    <property type="match status" value="1"/>
</dbReference>
<dbReference type="Proteomes" id="UP001396334">
    <property type="component" value="Unassembled WGS sequence"/>
</dbReference>
<evidence type="ECO:0000313" key="3">
    <source>
        <dbReference type="EMBL" id="KAK8484229.1"/>
    </source>
</evidence>
<dbReference type="Pfam" id="PF01535">
    <property type="entry name" value="PPR"/>
    <property type="match status" value="1"/>
</dbReference>
<evidence type="ECO:0000256" key="1">
    <source>
        <dbReference type="ARBA" id="ARBA00022737"/>
    </source>
</evidence>
<accession>A0ABR1ZU30</accession>
<organism evidence="3 4">
    <name type="scientific">Hibiscus sabdariffa</name>
    <name type="common">roselle</name>
    <dbReference type="NCBI Taxonomy" id="183260"/>
    <lineage>
        <taxon>Eukaryota</taxon>
        <taxon>Viridiplantae</taxon>
        <taxon>Streptophyta</taxon>
        <taxon>Embryophyta</taxon>
        <taxon>Tracheophyta</taxon>
        <taxon>Spermatophyta</taxon>
        <taxon>Magnoliopsida</taxon>
        <taxon>eudicotyledons</taxon>
        <taxon>Gunneridae</taxon>
        <taxon>Pentapetalae</taxon>
        <taxon>rosids</taxon>
        <taxon>malvids</taxon>
        <taxon>Malvales</taxon>
        <taxon>Malvaceae</taxon>
        <taxon>Malvoideae</taxon>
        <taxon>Hibiscus</taxon>
    </lineage>
</organism>
<evidence type="ECO:0008006" key="5">
    <source>
        <dbReference type="Google" id="ProtNLM"/>
    </source>
</evidence>
<sequence>MVMIIGYVDNGRFDEARELYYRMPNNNVVADGYDNREGRQMHVLVMKDGFELDLSLCHSLITMYDKWGSILDAEQAFRQMNRAYALFHGIQLFLHLHIMLEKASKVICEMPLEADGGVWGALLAACSAYLNIELGELAAKKIVEWNP</sequence>
<evidence type="ECO:0000313" key="4">
    <source>
        <dbReference type="Proteomes" id="UP001396334"/>
    </source>
</evidence>
<feature type="repeat" description="PPR" evidence="2">
    <location>
        <begin position="1"/>
        <end position="30"/>
    </location>
</feature>
<evidence type="ECO:0000256" key="2">
    <source>
        <dbReference type="PROSITE-ProRule" id="PRU00708"/>
    </source>
</evidence>